<feature type="region of interest" description="Disordered" evidence="1">
    <location>
        <begin position="1456"/>
        <end position="1479"/>
    </location>
</feature>
<protein>
    <submittedName>
        <fullName evidence="3">Neuralized-like protein 4</fullName>
    </submittedName>
</protein>
<evidence type="ECO:0000313" key="4">
    <source>
        <dbReference type="Proteomes" id="UP000675881"/>
    </source>
</evidence>
<accession>A0A7R8CQR1</accession>
<dbReference type="FunFam" id="2.60.120.920:FF:000001">
    <property type="entry name" value="neuralized-like protein 4 isoform X1"/>
    <property type="match status" value="4"/>
</dbReference>
<dbReference type="EMBL" id="HG994582">
    <property type="protein sequence ID" value="CAF2897777.1"/>
    <property type="molecule type" value="Genomic_DNA"/>
</dbReference>
<proteinExistence type="predicted"/>
<dbReference type="PANTHER" id="PTHR12429">
    <property type="entry name" value="NEURALIZED"/>
    <property type="match status" value="1"/>
</dbReference>
<feature type="domain" description="NHR" evidence="2">
    <location>
        <begin position="902"/>
        <end position="1067"/>
    </location>
</feature>
<dbReference type="InterPro" id="IPR043136">
    <property type="entry name" value="B30.2/SPRY_sf"/>
</dbReference>
<dbReference type="Pfam" id="PF07177">
    <property type="entry name" value="Neuralized"/>
    <property type="match status" value="6"/>
</dbReference>
<evidence type="ECO:0000313" key="3">
    <source>
        <dbReference type="EMBL" id="CAF2897777.1"/>
    </source>
</evidence>
<gene>
    <name evidence="3" type="ORF">LSAA_7900</name>
</gene>
<keyword evidence="4" id="KW-1185">Reference proteome</keyword>
<name>A0A7R8CQR1_LEPSM</name>
<evidence type="ECO:0000259" key="2">
    <source>
        <dbReference type="PROSITE" id="PS51065"/>
    </source>
</evidence>
<dbReference type="OrthoDB" id="10459842at2759"/>
<dbReference type="Gene3D" id="2.60.120.920">
    <property type="match status" value="6"/>
</dbReference>
<feature type="domain" description="NHR" evidence="2">
    <location>
        <begin position="706"/>
        <end position="872"/>
    </location>
</feature>
<feature type="domain" description="NHR" evidence="2">
    <location>
        <begin position="1287"/>
        <end position="1452"/>
    </location>
</feature>
<dbReference type="PANTHER" id="PTHR12429:SF14">
    <property type="entry name" value="NEURALIZED-LIKE PROTEIN 4"/>
    <property type="match status" value="1"/>
</dbReference>
<evidence type="ECO:0000256" key="1">
    <source>
        <dbReference type="SAM" id="MobiDB-lite"/>
    </source>
</evidence>
<reference evidence="3" key="1">
    <citation type="submission" date="2021-02" db="EMBL/GenBank/DDBJ databases">
        <authorList>
            <person name="Bekaert M."/>
        </authorList>
    </citation>
    <scope>NUCLEOTIDE SEQUENCE</scope>
    <source>
        <strain evidence="3">IoA-00</strain>
    </source>
</reference>
<dbReference type="CDD" id="cd12887">
    <property type="entry name" value="SPRY_NHR_like"/>
    <property type="match status" value="4"/>
</dbReference>
<dbReference type="Proteomes" id="UP000675881">
    <property type="component" value="Chromosome 3"/>
</dbReference>
<organism evidence="3 4">
    <name type="scientific">Lepeophtheirus salmonis</name>
    <name type="common">Salmon louse</name>
    <name type="synonym">Caligus salmonis</name>
    <dbReference type="NCBI Taxonomy" id="72036"/>
    <lineage>
        <taxon>Eukaryota</taxon>
        <taxon>Metazoa</taxon>
        <taxon>Ecdysozoa</taxon>
        <taxon>Arthropoda</taxon>
        <taxon>Crustacea</taxon>
        <taxon>Multicrustacea</taxon>
        <taxon>Hexanauplia</taxon>
        <taxon>Copepoda</taxon>
        <taxon>Siphonostomatoida</taxon>
        <taxon>Caligidae</taxon>
        <taxon>Lepeophtheirus</taxon>
    </lineage>
</organism>
<dbReference type="InterPro" id="IPR037962">
    <property type="entry name" value="Neuralized"/>
</dbReference>
<feature type="compositionally biased region" description="Basic and acidic residues" evidence="1">
    <location>
        <begin position="1456"/>
        <end position="1470"/>
    </location>
</feature>
<dbReference type="PROSITE" id="PS51065">
    <property type="entry name" value="NHR"/>
    <property type="match status" value="5"/>
</dbReference>
<dbReference type="InterPro" id="IPR006573">
    <property type="entry name" value="NHR_dom"/>
</dbReference>
<feature type="domain" description="NHR" evidence="2">
    <location>
        <begin position="511"/>
        <end position="678"/>
    </location>
</feature>
<feature type="domain" description="NHR" evidence="2">
    <location>
        <begin position="1090"/>
        <end position="1259"/>
    </location>
</feature>
<sequence length="1666" mass="187030">MDNYIRKQVEDDSRLSHFIGAYLEWNMIGSMMEYVDEVAEKAFNLLSSLKPQSETNVPYCLRGSSNRYCYICGFRTKDLADFILHRIKFHNDEETSSCCFCSMKFNDSFTRYMHQMVIIYTQKCENCLENLTPIHVCSPEKLKNSNENFLAYHCTLGCDLRMKYSSKKKIVEHFQALHGVDERDVTVDEDNCNTEVHIGDTMEECSECGILINPEHISMAHHIIHECFARGRVQSVFVRYINDLAESQRMDPELILRYELISQLLCHHDDETELETLYEMDIVNLFLSWSESLNADLSHFKDDHINFIVQIYTKNLIDPITDANFRRNPVPISYNIKSAPEELTIDRTTPTMNSEEGTLSQGFHKEIKGRFISITDDGQTAYRSNPTEEFDQGLVPSWSGSLEIGVTTVKPSSLDSVPPSSKELPSQTWTLMENSLIQNGHILKEKTCLTSENCQDQRMLFNDLANEATASSSNPLNSLLTNRLVYNTTNSRILANEKHSSNHRISVNNDKIRFHERKGSLIKLSNNNRTCERRRPLEEFNNGVVMTHRPLRDDELFEIRIDRLVDKWSGSIEVGMTAHNPNTLDFPSTMTNQRSGTLMMSGCGILTNGKGTKKGYGHFNLDELKEGDRIGMMRKIGGNLHFYINGQDQGVAAGRVPSPIWGVIDLYGLTVKVTIVDRDERDDKNLITKRGLSLGVENFTEDNNNRLSFHKNCGSHAAVINGGSSAHRPNSTEEFNFGVVLTNRPLLVNEIFEVRLDKMVTKWAGSIEIGVTTHSPSELDFPSTMTNIRSGTWMMTGNGVMHNGTTIIDDYGHNLDKLKVGDRVAVVRKENGTLHFFVNSEDQGPAALNVPEHVYGVIDLYGQAAQVSILDVSDHRSPCDGFTVDQYMKNLGISNETGISNSINLENGNQLSSIHIEQDQNLRFHHLHEFNDAIVVSNRPLKTGEHFEIVIERVVERWSGSIEVGVTLIRPEDLDFPNTMTDINYDSWMLSGSAIMQDGQTVRNGYCCDLDSLSVGSRLGMMRALDGSLRYTINGEDQGIACESVPPNVYAVIDLYGQCAQVSLLHNASSSLAQLQPQTSQPKENSTTSSIQMELSHISLPLVISDDVLSKHKFDPCRTCENVFATGFQCLEGDEIFEIGIEEVDLFWAGSLKLGVTSDIEGLISSVKDLSLLKGDTIYLDGSQIIRNGKIIKTNYCPSIDRLLLKDKIAMRRTSDGLLKFVINSEESHTFVAASNLPSKVWPVLELSGSNNECENFNHPLLPYASNVLQDSLEIATLDVEKVPSAPLSFHHDNHGRNIQLSHGDIATRTDSYNQGIVVSNRILTLDDIFGVYLKRVNASRWSSSIMIGVLSSSPDKIHFPVSALGLKKNAWIISGDGVFQDGVKVAKITNNLDDLKVHNSVGISISSDYSLHLWINGIDQGPVVKRLPTYNFYYGLLDLYGKCEEVSLLGSKVKESSEDDEATNHEIAKDNPSSESHTTEKNIAFSEYCTKYCEYLSMCKRFKTSLGLPKYFFPSNDSDEEGGSLHPTCFCQTCCKIHVYDLYLKKGNPPREYGVPTGWVRFPVKRGVRKESEELLSTRDWHVGYHPTKAAHIRKILDRGNLIPYDDLAKMALQLDVHPGSYKVGPPTAGTSISYDSHFKVDETEWLTKERGNTAITGILISLES</sequence>
<dbReference type="SMART" id="SM00588">
    <property type="entry name" value="NEUZ"/>
    <property type="match status" value="4"/>
</dbReference>